<dbReference type="NCBIfam" id="TIGR04042">
    <property type="entry name" value="MSMEG_0570_fam"/>
    <property type="match status" value="1"/>
</dbReference>
<dbReference type="AlphaFoldDB" id="A0A6M0RGT2"/>
<keyword evidence="2" id="KW-1185">Reference proteome</keyword>
<dbReference type="EMBL" id="QXHD01000004">
    <property type="protein sequence ID" value="NEZ55349.1"/>
    <property type="molecule type" value="Genomic_DNA"/>
</dbReference>
<comment type="caution">
    <text evidence="1">The sequence shown here is derived from an EMBL/GenBank/DDBJ whole genome shotgun (WGS) entry which is preliminary data.</text>
</comment>
<evidence type="ECO:0000313" key="1">
    <source>
        <dbReference type="EMBL" id="NEZ55349.1"/>
    </source>
</evidence>
<reference evidence="1 2" key="1">
    <citation type="journal article" date="2020" name="Microb. Ecol.">
        <title>Ecogenomics of the Marine Benthic Filamentous Cyanobacterium Adonisia.</title>
        <authorList>
            <person name="Walter J.M."/>
            <person name="Coutinho F.H."/>
            <person name="Leomil L."/>
            <person name="Hargreaves P.I."/>
            <person name="Campeao M.E."/>
            <person name="Vieira V.V."/>
            <person name="Silva B.S."/>
            <person name="Fistarol G.O."/>
            <person name="Salomon P.S."/>
            <person name="Sawabe T."/>
            <person name="Mino S."/>
            <person name="Hosokawa M."/>
            <person name="Miyashita H."/>
            <person name="Maruyama F."/>
            <person name="van Verk M.C."/>
            <person name="Dutilh B.E."/>
            <person name="Thompson C.C."/>
            <person name="Thompson F.L."/>
        </authorList>
    </citation>
    <scope>NUCLEOTIDE SEQUENCE [LARGE SCALE GENOMIC DNA]</scope>
    <source>
        <strain evidence="1 2">CCMR0081</strain>
    </source>
</reference>
<protein>
    <submittedName>
        <fullName evidence="1">MSMEG_0570 family nitrogen starvation response protein</fullName>
    </submittedName>
</protein>
<dbReference type="RefSeq" id="WP_163663135.1">
    <property type="nucleotide sequence ID" value="NZ_QXHD01000004.1"/>
</dbReference>
<sequence length="94" mass="10897">MPEIRFHIQWPDGQQESCYSPSLVVQEYFQVGESYTITEFLQRSRDSLQTASDRVKAKYGFPCGLAMGQLQKIEDTAQRYLEQPDSKVTVLKFQ</sequence>
<dbReference type="Proteomes" id="UP000481033">
    <property type="component" value="Unassembled WGS sequence"/>
</dbReference>
<gene>
    <name evidence="1" type="ORF">DXZ20_06590</name>
</gene>
<evidence type="ECO:0000313" key="2">
    <source>
        <dbReference type="Proteomes" id="UP000481033"/>
    </source>
</evidence>
<name>A0A6M0RGT2_9CYAN</name>
<proteinExistence type="predicted"/>
<dbReference type="InterPro" id="IPR023846">
    <property type="entry name" value="CHP04042_MSMEG0570"/>
</dbReference>
<organism evidence="1 2">
    <name type="scientific">Adonisia turfae CCMR0081</name>
    <dbReference type="NCBI Taxonomy" id="2292702"/>
    <lineage>
        <taxon>Bacteria</taxon>
        <taxon>Bacillati</taxon>
        <taxon>Cyanobacteriota</taxon>
        <taxon>Adonisia</taxon>
        <taxon>Adonisia turfae</taxon>
    </lineage>
</organism>
<accession>A0A6M0RGT2</accession>